<comment type="caution">
    <text evidence="2">The sequence shown here is derived from an EMBL/GenBank/DDBJ whole genome shotgun (WGS) entry which is preliminary data.</text>
</comment>
<feature type="domain" description="Lipid/polyisoprenoid-binding YceI-like" evidence="1">
    <location>
        <begin position="51"/>
        <end position="181"/>
    </location>
</feature>
<proteinExistence type="predicted"/>
<dbReference type="AlphaFoldDB" id="A0A179DLU5"/>
<dbReference type="SUPFAM" id="SSF101874">
    <property type="entry name" value="YceI-like"/>
    <property type="match status" value="1"/>
</dbReference>
<organism evidence="2 3">
    <name type="scientific">Pedobacter psychrophilus</name>
    <dbReference type="NCBI Taxonomy" id="1826909"/>
    <lineage>
        <taxon>Bacteria</taxon>
        <taxon>Pseudomonadati</taxon>
        <taxon>Bacteroidota</taxon>
        <taxon>Sphingobacteriia</taxon>
        <taxon>Sphingobacteriales</taxon>
        <taxon>Sphingobacteriaceae</taxon>
        <taxon>Pedobacter</taxon>
    </lineage>
</organism>
<keyword evidence="3" id="KW-1185">Reference proteome</keyword>
<dbReference type="EMBL" id="LWHJ01000011">
    <property type="protein sequence ID" value="OAQ41868.1"/>
    <property type="molecule type" value="Genomic_DNA"/>
</dbReference>
<reference evidence="2 3" key="2">
    <citation type="submission" date="2016-06" db="EMBL/GenBank/DDBJ databases">
        <title>Pedobacter psychrophilus sp. nov., isolated from Antarctic fragmentary rock.</title>
        <authorList>
            <person name="Svec P."/>
        </authorList>
    </citation>
    <scope>NUCLEOTIDE SEQUENCE [LARGE SCALE GENOMIC DNA]</scope>
    <source>
        <strain evidence="2 3">CCM 8644</strain>
    </source>
</reference>
<dbReference type="Pfam" id="PF04264">
    <property type="entry name" value="YceI"/>
    <property type="match status" value="1"/>
</dbReference>
<evidence type="ECO:0000259" key="1">
    <source>
        <dbReference type="Pfam" id="PF04264"/>
    </source>
</evidence>
<dbReference type="InterPro" id="IPR036761">
    <property type="entry name" value="TTHA0802/YceI-like_sf"/>
</dbReference>
<dbReference type="PROSITE" id="PS51257">
    <property type="entry name" value="PROKAR_LIPOPROTEIN"/>
    <property type="match status" value="1"/>
</dbReference>
<dbReference type="InterPro" id="IPR007372">
    <property type="entry name" value="Lipid/polyisoprenoid-bd_YceI"/>
</dbReference>
<dbReference type="Gene3D" id="2.40.128.110">
    <property type="entry name" value="Lipid/polyisoprenoid-binding, YceI-like"/>
    <property type="match status" value="1"/>
</dbReference>
<dbReference type="STRING" id="1826909.A5893_01755"/>
<dbReference type="RefSeq" id="WP_068820899.1">
    <property type="nucleotide sequence ID" value="NZ_LWHJ01000011.1"/>
</dbReference>
<evidence type="ECO:0000313" key="2">
    <source>
        <dbReference type="EMBL" id="OAQ41868.1"/>
    </source>
</evidence>
<gene>
    <name evidence="2" type="ORF">A5893_01755</name>
</gene>
<dbReference type="OrthoDB" id="116832at2"/>
<sequence>MVLLKKASKIYLLIGIILSLSYSCFGQTNFTAKDMKVGIFSTTPLEDIKAQSVSGTSVLVPKTKQIVFQLPIKSLVFSRSLMQEHFNESYMESDKYPTATFKGNILENIDFTKDGVYDVSSKGILNIHGVAKERTIKGKMTIKNGKPSIYSSFDVACADHDIKIPSVVFKKIAEVITITVSGNYK</sequence>
<reference evidence="2 3" key="1">
    <citation type="submission" date="2016-04" db="EMBL/GenBank/DDBJ databases">
        <authorList>
            <person name="Evans L.H."/>
            <person name="Alamgir A."/>
            <person name="Owens N."/>
            <person name="Weber N.D."/>
            <person name="Virtaneva K."/>
            <person name="Barbian K."/>
            <person name="Babar A."/>
            <person name="Rosenke K."/>
        </authorList>
    </citation>
    <scope>NUCLEOTIDE SEQUENCE [LARGE SCALE GENOMIC DNA]</scope>
    <source>
        <strain evidence="2 3">CCM 8644</strain>
    </source>
</reference>
<dbReference type="Proteomes" id="UP000078459">
    <property type="component" value="Unassembled WGS sequence"/>
</dbReference>
<protein>
    <recommendedName>
        <fullName evidence="1">Lipid/polyisoprenoid-binding YceI-like domain-containing protein</fullName>
    </recommendedName>
</protein>
<evidence type="ECO:0000313" key="3">
    <source>
        <dbReference type="Proteomes" id="UP000078459"/>
    </source>
</evidence>
<name>A0A179DLU5_9SPHI</name>
<accession>A0A179DLU5</accession>